<dbReference type="AlphaFoldDB" id="A0A0U2WYP5"/>
<sequence>MYTLNLVGGRESDLAEFIGAPAAVVDGGLERLGVVLLGFFEGLAGVVEGAAGGDGTADVVHPVVEQPLRGFFCLLGVSELRHAFTLTDAHCAFQSPRALRYRFTPVLPRRSKAIFYVP</sequence>
<keyword evidence="1" id="KW-0614">Plasmid</keyword>
<reference evidence="1 2" key="1">
    <citation type="submission" date="2015-11" db="EMBL/GenBank/DDBJ databases">
        <title>Complete Genome Sequence of Kocuria flava strain HO-9041.</title>
        <authorList>
            <person name="Zhou M."/>
            <person name="Dai J."/>
        </authorList>
    </citation>
    <scope>NUCLEOTIDE SEQUENCE [LARGE SCALE GENOMIC DNA]</scope>
    <source>
        <strain evidence="1 2">HO-9041</strain>
        <plasmid evidence="1 2">1</plasmid>
    </source>
</reference>
<name>A0A0U2WYP5_9MICC</name>
<dbReference type="Proteomes" id="UP000057181">
    <property type="component" value="Plasmid 1"/>
</dbReference>
<proteinExistence type="predicted"/>
<evidence type="ECO:0000313" key="1">
    <source>
        <dbReference type="EMBL" id="ALU41364.1"/>
    </source>
</evidence>
<dbReference type="KEGG" id="kfv:AS188_15850"/>
<dbReference type="EMBL" id="CP013255">
    <property type="protein sequence ID" value="ALU41364.1"/>
    <property type="molecule type" value="Genomic_DNA"/>
</dbReference>
<protein>
    <submittedName>
        <fullName evidence="1">Uncharacterized protein</fullName>
    </submittedName>
</protein>
<organism evidence="1 2">
    <name type="scientific">Kocuria flava</name>
    <dbReference type="NCBI Taxonomy" id="446860"/>
    <lineage>
        <taxon>Bacteria</taxon>
        <taxon>Bacillati</taxon>
        <taxon>Actinomycetota</taxon>
        <taxon>Actinomycetes</taxon>
        <taxon>Micrococcales</taxon>
        <taxon>Micrococcaceae</taxon>
        <taxon>Kocuria</taxon>
    </lineage>
</organism>
<geneLocation type="plasmid" evidence="1">
    <name>1</name>
</geneLocation>
<accession>A0A0U2WYP5</accession>
<gene>
    <name evidence="1" type="ORF">AS188_15850</name>
</gene>
<evidence type="ECO:0000313" key="2">
    <source>
        <dbReference type="Proteomes" id="UP000057181"/>
    </source>
</evidence>